<dbReference type="SUPFAM" id="SSF103473">
    <property type="entry name" value="MFS general substrate transporter"/>
    <property type="match status" value="1"/>
</dbReference>
<feature type="transmembrane region" description="Helical" evidence="7">
    <location>
        <begin position="135"/>
        <end position="152"/>
    </location>
</feature>
<feature type="region of interest" description="Disordered" evidence="6">
    <location>
        <begin position="1"/>
        <end position="27"/>
    </location>
</feature>
<feature type="transmembrane region" description="Helical" evidence="7">
    <location>
        <begin position="227"/>
        <end position="249"/>
    </location>
</feature>
<dbReference type="PROSITE" id="PS50850">
    <property type="entry name" value="MFS"/>
    <property type="match status" value="1"/>
</dbReference>
<feature type="transmembrane region" description="Helical" evidence="7">
    <location>
        <begin position="105"/>
        <end position="123"/>
    </location>
</feature>
<dbReference type="OrthoDB" id="2985014at2759"/>
<feature type="transmembrane region" description="Helical" evidence="7">
    <location>
        <begin position="390"/>
        <end position="408"/>
    </location>
</feature>
<keyword evidence="4 7" id="KW-1133">Transmembrane helix</keyword>
<dbReference type="InterPro" id="IPR011701">
    <property type="entry name" value="MFS"/>
</dbReference>
<keyword evidence="2" id="KW-0813">Transport</keyword>
<dbReference type="FunFam" id="1.20.1250.20:FF:000034">
    <property type="entry name" value="MFS general substrate transporter"/>
    <property type="match status" value="1"/>
</dbReference>
<feature type="transmembrane region" description="Helical" evidence="7">
    <location>
        <begin position="366"/>
        <end position="384"/>
    </location>
</feature>
<dbReference type="PANTHER" id="PTHR43791:SF48">
    <property type="entry name" value="TRANSPORTER, PUTATIVE (AFU_ORTHOLOGUE AFUA_4G01000)-RELATED"/>
    <property type="match status" value="1"/>
</dbReference>
<accession>A0A8H4LX17</accession>
<protein>
    <recommendedName>
        <fullName evidence="8">Major facilitator superfamily (MFS) profile domain-containing protein</fullName>
    </recommendedName>
</protein>
<feature type="transmembrane region" description="Helical" evidence="7">
    <location>
        <begin position="428"/>
        <end position="446"/>
    </location>
</feature>
<keyword evidence="5 7" id="KW-0472">Membrane</keyword>
<feature type="transmembrane region" description="Helical" evidence="7">
    <location>
        <begin position="66"/>
        <end position="85"/>
    </location>
</feature>
<reference evidence="9 10" key="1">
    <citation type="journal article" date="2020" name="Genome Biol. Evol.">
        <title>A new high-quality draft genome assembly of the Chinese cordyceps Ophiocordyceps sinensis.</title>
        <authorList>
            <person name="Shu R."/>
            <person name="Zhang J."/>
            <person name="Meng Q."/>
            <person name="Zhang H."/>
            <person name="Zhou G."/>
            <person name="Li M."/>
            <person name="Wu P."/>
            <person name="Zhao Y."/>
            <person name="Chen C."/>
            <person name="Qin Q."/>
        </authorList>
    </citation>
    <scope>NUCLEOTIDE SEQUENCE [LARGE SCALE GENOMIC DNA]</scope>
    <source>
        <strain evidence="9 10">IOZ07</strain>
    </source>
</reference>
<evidence type="ECO:0000256" key="1">
    <source>
        <dbReference type="ARBA" id="ARBA00004141"/>
    </source>
</evidence>
<evidence type="ECO:0000256" key="3">
    <source>
        <dbReference type="ARBA" id="ARBA00022692"/>
    </source>
</evidence>
<feature type="transmembrane region" description="Helical" evidence="7">
    <location>
        <begin position="341"/>
        <end position="359"/>
    </location>
</feature>
<comment type="subcellular location">
    <subcellularLocation>
        <location evidence="1">Membrane</location>
        <topology evidence="1">Multi-pass membrane protein</topology>
    </subcellularLocation>
</comment>
<dbReference type="FunFam" id="1.20.1250.20:FF:000013">
    <property type="entry name" value="MFS general substrate transporter"/>
    <property type="match status" value="1"/>
</dbReference>
<dbReference type="Gene3D" id="1.20.1250.20">
    <property type="entry name" value="MFS general substrate transporter like domains"/>
    <property type="match status" value="2"/>
</dbReference>
<name>A0A8H4LX17_9HYPO</name>
<feature type="transmembrane region" description="Helical" evidence="7">
    <location>
        <begin position="458"/>
        <end position="478"/>
    </location>
</feature>
<evidence type="ECO:0000259" key="8">
    <source>
        <dbReference type="PROSITE" id="PS50850"/>
    </source>
</evidence>
<dbReference type="EMBL" id="JAAVMX010000007">
    <property type="protein sequence ID" value="KAF4506765.1"/>
    <property type="molecule type" value="Genomic_DNA"/>
</dbReference>
<evidence type="ECO:0000313" key="9">
    <source>
        <dbReference type="EMBL" id="KAF4506765.1"/>
    </source>
</evidence>
<dbReference type="Pfam" id="PF07690">
    <property type="entry name" value="MFS_1"/>
    <property type="match status" value="1"/>
</dbReference>
<keyword evidence="3 7" id="KW-0812">Transmembrane</keyword>
<evidence type="ECO:0000256" key="2">
    <source>
        <dbReference type="ARBA" id="ARBA00022448"/>
    </source>
</evidence>
<dbReference type="GO" id="GO:0022857">
    <property type="term" value="F:transmembrane transporter activity"/>
    <property type="evidence" value="ECO:0007669"/>
    <property type="project" value="InterPro"/>
</dbReference>
<feature type="transmembrane region" description="Helical" evidence="7">
    <location>
        <begin position="164"/>
        <end position="182"/>
    </location>
</feature>
<dbReference type="Proteomes" id="UP000557566">
    <property type="component" value="Unassembled WGS sequence"/>
</dbReference>
<dbReference type="PANTHER" id="PTHR43791">
    <property type="entry name" value="PERMEASE-RELATED"/>
    <property type="match status" value="1"/>
</dbReference>
<dbReference type="AlphaFoldDB" id="A0A8H4LX17"/>
<feature type="domain" description="Major facilitator superfamily (MFS) profile" evidence="8">
    <location>
        <begin position="68"/>
        <end position="483"/>
    </location>
</feature>
<feature type="compositionally biased region" description="Basic and acidic residues" evidence="6">
    <location>
        <begin position="10"/>
        <end position="27"/>
    </location>
</feature>
<evidence type="ECO:0000313" key="10">
    <source>
        <dbReference type="Proteomes" id="UP000557566"/>
    </source>
</evidence>
<gene>
    <name evidence="9" type="ORF">G6O67_006814</name>
</gene>
<evidence type="ECO:0000256" key="6">
    <source>
        <dbReference type="SAM" id="MobiDB-lite"/>
    </source>
</evidence>
<sequence length="517" mass="56924">MDTAPAHQARRSEGNEKSDAVDDDGHSRAVEHHGSEVAIVTMDDCSQVSATMDAAAESRIRLKMDWCLMPLLSLIYLLAFIDRSNIGNAKLAGLEKDLGMGGYDYNTALSIFYISYILFEIPLMTLCKWIGPGRFIPASSLAFGICTIGTAFVRDFSALCGLRFLLGIFEAAMMPGIVYFLSRWYRRSELTFRIALFIVSASLAGAFGGLLASAILRIPSFGSLHSWRIIFAIEGIATCVLSIVSFILLPDRPESARWLSAEEKELAVARLRTERIGTANLIDKSSWNKLKLGICNPVVLSTSLIFLLNSITVHGISFFLPTIVRTIYPDRSVQTQQLLTVPPYVVGAVACIAISFCSWKLDRRGVFLIFCCPPTVVGYAMLLASSSPTVRYGATFLPFIGIFSYGSLTNSHVSANVVSDTARSSAVATNAMMGNIGGLISTWAFLEFDAPRFSIGNGLNLAAQASMFFIALALYLWIERDNKKRRMLHSTVENSTTESSQEVEDMDWKHPGFRWHN</sequence>
<evidence type="ECO:0000256" key="4">
    <source>
        <dbReference type="ARBA" id="ARBA00022989"/>
    </source>
</evidence>
<feature type="transmembrane region" description="Helical" evidence="7">
    <location>
        <begin position="194"/>
        <end position="215"/>
    </location>
</feature>
<proteinExistence type="predicted"/>
<evidence type="ECO:0000256" key="7">
    <source>
        <dbReference type="SAM" id="Phobius"/>
    </source>
</evidence>
<dbReference type="GO" id="GO:0016020">
    <property type="term" value="C:membrane"/>
    <property type="evidence" value="ECO:0007669"/>
    <property type="project" value="UniProtKB-SubCell"/>
</dbReference>
<evidence type="ECO:0000256" key="5">
    <source>
        <dbReference type="ARBA" id="ARBA00023136"/>
    </source>
</evidence>
<dbReference type="InterPro" id="IPR036259">
    <property type="entry name" value="MFS_trans_sf"/>
</dbReference>
<dbReference type="InterPro" id="IPR020846">
    <property type="entry name" value="MFS_dom"/>
</dbReference>
<keyword evidence="10" id="KW-1185">Reference proteome</keyword>
<organism evidence="9 10">
    <name type="scientific">Ophiocordyceps sinensis</name>
    <dbReference type="NCBI Taxonomy" id="72228"/>
    <lineage>
        <taxon>Eukaryota</taxon>
        <taxon>Fungi</taxon>
        <taxon>Dikarya</taxon>
        <taxon>Ascomycota</taxon>
        <taxon>Pezizomycotina</taxon>
        <taxon>Sordariomycetes</taxon>
        <taxon>Hypocreomycetidae</taxon>
        <taxon>Hypocreales</taxon>
        <taxon>Ophiocordycipitaceae</taxon>
        <taxon>Ophiocordyceps</taxon>
    </lineage>
</organism>
<feature type="transmembrane region" description="Helical" evidence="7">
    <location>
        <begin position="298"/>
        <end position="321"/>
    </location>
</feature>
<comment type="caution">
    <text evidence="9">The sequence shown here is derived from an EMBL/GenBank/DDBJ whole genome shotgun (WGS) entry which is preliminary data.</text>
</comment>